<keyword evidence="4" id="KW-1185">Reference proteome</keyword>
<gene>
    <name evidence="3" type="ORF">PMAYCL1PPCAC_12363</name>
</gene>
<proteinExistence type="predicted"/>
<feature type="domain" description="RRM" evidence="2">
    <location>
        <begin position="11"/>
        <end position="85"/>
    </location>
</feature>
<evidence type="ECO:0000256" key="1">
    <source>
        <dbReference type="PROSITE-ProRule" id="PRU00176"/>
    </source>
</evidence>
<organism evidence="3 4">
    <name type="scientific">Pristionchus mayeri</name>
    <dbReference type="NCBI Taxonomy" id="1317129"/>
    <lineage>
        <taxon>Eukaryota</taxon>
        <taxon>Metazoa</taxon>
        <taxon>Ecdysozoa</taxon>
        <taxon>Nematoda</taxon>
        <taxon>Chromadorea</taxon>
        <taxon>Rhabditida</taxon>
        <taxon>Rhabditina</taxon>
        <taxon>Diplogasteromorpha</taxon>
        <taxon>Diplogasteroidea</taxon>
        <taxon>Neodiplogasteridae</taxon>
        <taxon>Pristionchus</taxon>
    </lineage>
</organism>
<name>A0AAN5C8Z0_9BILA</name>
<feature type="domain" description="RRM" evidence="2">
    <location>
        <begin position="98"/>
        <end position="191"/>
    </location>
</feature>
<dbReference type="PANTHER" id="PTHR48035">
    <property type="entry name" value="HETEROGENEOUS NUCLEAR RIBONUCLEOPROTEIN 1"/>
    <property type="match status" value="1"/>
</dbReference>
<keyword evidence="1" id="KW-0694">RNA-binding</keyword>
<dbReference type="Proteomes" id="UP001328107">
    <property type="component" value="Unassembled WGS sequence"/>
</dbReference>
<dbReference type="InterPro" id="IPR012677">
    <property type="entry name" value="Nucleotide-bd_a/b_plait_sf"/>
</dbReference>
<dbReference type="Gene3D" id="3.30.70.330">
    <property type="match status" value="2"/>
</dbReference>
<dbReference type="EMBL" id="BTRK01000003">
    <property type="protein sequence ID" value="GMR42168.1"/>
    <property type="molecule type" value="Genomic_DNA"/>
</dbReference>
<evidence type="ECO:0000313" key="3">
    <source>
        <dbReference type="EMBL" id="GMR42168.1"/>
    </source>
</evidence>
<dbReference type="PROSITE" id="PS50102">
    <property type="entry name" value="RRM"/>
    <property type="match status" value="2"/>
</dbReference>
<sequence length="210" mass="23679">MALPLLPQRGSRMYVEGLPPSVDDEILSMYFSQFGALEECRVIKENGESKRFGFVSFCTPAVCQRVASIVHTLNGGRIHVERMNQDHTDNFEFSLPSKRLFVSLTGFDDIDETLLRPHFSNSGQIKSIHIEKAVRSGPCLYAIVTFESEKSVDDAVDSVHILGGKTLIVKKMLSSEEVKKGRQTERERAARESRMGRMEQFFTGPVQSIY</sequence>
<dbReference type="InterPro" id="IPR035979">
    <property type="entry name" value="RBD_domain_sf"/>
</dbReference>
<evidence type="ECO:0000313" key="4">
    <source>
        <dbReference type="Proteomes" id="UP001328107"/>
    </source>
</evidence>
<dbReference type="GO" id="GO:0003723">
    <property type="term" value="F:RNA binding"/>
    <property type="evidence" value="ECO:0007669"/>
    <property type="project" value="UniProtKB-UniRule"/>
</dbReference>
<evidence type="ECO:0000259" key="2">
    <source>
        <dbReference type="PROSITE" id="PS50102"/>
    </source>
</evidence>
<dbReference type="AlphaFoldDB" id="A0AAN5C8Z0"/>
<dbReference type="InterPro" id="IPR000504">
    <property type="entry name" value="RRM_dom"/>
</dbReference>
<protein>
    <recommendedName>
        <fullName evidence="2">RRM domain-containing protein</fullName>
    </recommendedName>
</protein>
<comment type="caution">
    <text evidence="3">The sequence shown here is derived from an EMBL/GenBank/DDBJ whole genome shotgun (WGS) entry which is preliminary data.</text>
</comment>
<dbReference type="SUPFAM" id="SSF54928">
    <property type="entry name" value="RNA-binding domain, RBD"/>
    <property type="match status" value="2"/>
</dbReference>
<dbReference type="PANTHER" id="PTHR48035:SF2">
    <property type="entry name" value="RNA-BINDING REGION RNP-1 DOMAIN-CONTAINING PROTEIN"/>
    <property type="match status" value="1"/>
</dbReference>
<dbReference type="InterPro" id="IPR053260">
    <property type="entry name" value="hnRNP"/>
</dbReference>
<dbReference type="SMART" id="SM00360">
    <property type="entry name" value="RRM"/>
    <property type="match status" value="2"/>
</dbReference>
<dbReference type="CDD" id="cd00590">
    <property type="entry name" value="RRM_SF"/>
    <property type="match status" value="1"/>
</dbReference>
<accession>A0AAN5C8Z0</accession>
<reference evidence="4" key="1">
    <citation type="submission" date="2022-10" db="EMBL/GenBank/DDBJ databases">
        <title>Genome assembly of Pristionchus species.</title>
        <authorList>
            <person name="Yoshida K."/>
            <person name="Sommer R.J."/>
        </authorList>
    </citation>
    <scope>NUCLEOTIDE SEQUENCE [LARGE SCALE GENOMIC DNA]</scope>
    <source>
        <strain evidence="4">RS5460</strain>
    </source>
</reference>
<dbReference type="Pfam" id="PF00076">
    <property type="entry name" value="RRM_1"/>
    <property type="match status" value="2"/>
</dbReference>